<dbReference type="EMBL" id="CP049055">
    <property type="protein sequence ID" value="QII13246.1"/>
    <property type="molecule type" value="Genomic_DNA"/>
</dbReference>
<dbReference type="PANTHER" id="PTHR10094:SF25">
    <property type="entry name" value="SCP2 STEROL-BINDING DOMAIN-CONTAINING PROTEIN 1"/>
    <property type="match status" value="1"/>
</dbReference>
<feature type="domain" description="SCP2" evidence="1">
    <location>
        <begin position="28"/>
        <end position="115"/>
    </location>
</feature>
<accession>Q1PUS9</accession>
<dbReference type="SUPFAM" id="SSF55718">
    <property type="entry name" value="SCP-like"/>
    <property type="match status" value="1"/>
</dbReference>
<dbReference type="RefSeq" id="WP_099326248.1">
    <property type="nucleotide sequence ID" value="NZ_CP049055.1"/>
</dbReference>
<evidence type="ECO:0000313" key="4">
    <source>
        <dbReference type="EMBL" id="SOH05711.1"/>
    </source>
</evidence>
<dbReference type="PANTHER" id="PTHR10094">
    <property type="entry name" value="STEROL CARRIER PROTEIN 2 SCP-2 FAMILY PROTEIN"/>
    <property type="match status" value="1"/>
</dbReference>
<dbReference type="InterPro" id="IPR003033">
    <property type="entry name" value="SCP2_sterol-bd_dom"/>
</dbReference>
<organism evidence="2">
    <name type="scientific">Kuenenia stuttgartiensis</name>
    <dbReference type="NCBI Taxonomy" id="174633"/>
    <lineage>
        <taxon>Bacteria</taxon>
        <taxon>Pseudomonadati</taxon>
        <taxon>Planctomycetota</taxon>
        <taxon>Candidatus Brocadiia</taxon>
        <taxon>Candidatus Brocadiales</taxon>
        <taxon>Candidatus Brocadiaceae</taxon>
        <taxon>Candidatus Kuenenia</taxon>
    </lineage>
</organism>
<reference evidence="2" key="1">
    <citation type="journal article" date="2006" name="Nature">
        <title>Deciphering the evolution and metabolism of an anammox bacterium from a community genome.</title>
        <authorList>
            <person name="Strous M."/>
            <person name="Pelletier E."/>
            <person name="Mangenot S."/>
            <person name="Rattei T."/>
            <person name="Lehner A."/>
            <person name="Taylor M.W."/>
            <person name="Horn M."/>
            <person name="Daims H."/>
            <person name="Bartol-Mavel D."/>
            <person name="Wincker P."/>
            <person name="Barbe V."/>
            <person name="Fonknechten N."/>
            <person name="Vallenet D."/>
            <person name="Segurens B."/>
            <person name="Schenowitz-Truong C."/>
            <person name="Medigue C."/>
            <person name="Collingro A."/>
            <person name="Snel B."/>
            <person name="Dutilh B.E."/>
            <person name="OpDenCamp H.J.M."/>
            <person name="vanDerDrift C."/>
            <person name="Cirpus I."/>
            <person name="vanDePas-Schoonen K.T."/>
            <person name="Harhangi H.R."/>
            <person name="vanNiftrik L."/>
            <person name="Schmid M."/>
            <person name="Keltjens J."/>
            <person name="vanDeVossenberg J."/>
            <person name="Kartal B."/>
            <person name="Meier H."/>
            <person name="Frishman D."/>
            <person name="Huynen M.A."/>
            <person name="Mewes H."/>
            <person name="Weissenbach J."/>
            <person name="Jetten M.S.M."/>
            <person name="Wagner M."/>
            <person name="LePaslier D."/>
        </authorList>
    </citation>
    <scope>NUCLEOTIDE SEQUENCE</scope>
</reference>
<proteinExistence type="predicted"/>
<dbReference type="GO" id="GO:0005829">
    <property type="term" value="C:cytosol"/>
    <property type="evidence" value="ECO:0007669"/>
    <property type="project" value="TreeGrafter"/>
</dbReference>
<reference evidence="3 6" key="5">
    <citation type="submission" date="2020-02" db="EMBL/GenBank/DDBJ databases">
        <title>Newly sequenced genome of strain CSTR1 showed variability in Candidatus Kuenenia stuttgartiensis genomes.</title>
        <authorList>
            <person name="Ding C."/>
            <person name="Adrian L."/>
        </authorList>
    </citation>
    <scope>NUCLEOTIDE SEQUENCE [LARGE SCALE GENOMIC DNA]</scope>
    <source>
        <strain evidence="3 6">CSTR1</strain>
    </source>
</reference>
<dbReference type="AlphaFoldDB" id="Q1PUS9"/>
<evidence type="ECO:0000313" key="5">
    <source>
        <dbReference type="Proteomes" id="UP000221734"/>
    </source>
</evidence>
<keyword evidence="5" id="KW-1185">Reference proteome</keyword>
<dbReference type="OrthoDB" id="274316at2"/>
<dbReference type="InterPro" id="IPR036527">
    <property type="entry name" value="SCP2_sterol-bd_dom_sf"/>
</dbReference>
<evidence type="ECO:0000313" key="2">
    <source>
        <dbReference type="EMBL" id="CAJ70974.1"/>
    </source>
</evidence>
<reference evidence="5" key="3">
    <citation type="submission" date="2017-10" db="EMBL/GenBank/DDBJ databases">
        <authorList>
            <person name="Frank J."/>
        </authorList>
    </citation>
    <scope>NUCLEOTIDE SEQUENCE [LARGE SCALE GENOMIC DNA]</scope>
</reference>
<sequence length="121" mass="13800">MSERPEIPAILTHREYFESLFMDRVNKSPLPKIDTLNAIIQFQITDDSEGVWNVVIEKGLVREVTKRTIDNPTCVFLLDSATFLSIVKREITPQQAFFQGKADIKGDILLALKMNILVGYM</sequence>
<name>Q1PUS9_KUEST</name>
<evidence type="ECO:0000313" key="6">
    <source>
        <dbReference type="Proteomes" id="UP000501926"/>
    </source>
</evidence>
<gene>
    <name evidence="2" type="primary">scp</name>
    <name evidence="3" type="ORF">KsCSTR_38670</name>
    <name evidence="4" type="ORF">KSMBR1_3234</name>
    <name evidence="2" type="ORF">kustb0229</name>
</gene>
<dbReference type="Gene3D" id="3.30.1050.10">
    <property type="entry name" value="SCP2 sterol-binding domain"/>
    <property type="match status" value="1"/>
</dbReference>
<dbReference type="Pfam" id="PF02036">
    <property type="entry name" value="SCP2"/>
    <property type="match status" value="1"/>
</dbReference>
<dbReference type="EMBL" id="CT573074">
    <property type="protein sequence ID" value="CAJ70974.1"/>
    <property type="molecule type" value="Genomic_DNA"/>
</dbReference>
<evidence type="ECO:0000259" key="1">
    <source>
        <dbReference type="Pfam" id="PF02036"/>
    </source>
</evidence>
<dbReference type="KEGG" id="kst:KSMBR1_3234"/>
<reference evidence="2" key="2">
    <citation type="submission" date="2006-01" db="EMBL/GenBank/DDBJ databases">
        <authorList>
            <person name="Genoscope"/>
        </authorList>
    </citation>
    <scope>NUCLEOTIDE SEQUENCE</scope>
</reference>
<dbReference type="EMBL" id="LT934425">
    <property type="protein sequence ID" value="SOH05711.1"/>
    <property type="molecule type" value="Genomic_DNA"/>
</dbReference>
<evidence type="ECO:0000313" key="3">
    <source>
        <dbReference type="EMBL" id="QII13246.1"/>
    </source>
</evidence>
<protein>
    <submittedName>
        <fullName evidence="3">Putative sterol carrier protein</fullName>
    </submittedName>
    <submittedName>
        <fullName evidence="2">Similar to sterol carrier protein</fullName>
    </submittedName>
</protein>
<dbReference type="Proteomes" id="UP000501926">
    <property type="component" value="Chromosome"/>
</dbReference>
<reference evidence="4" key="4">
    <citation type="submission" date="2017-10" db="EMBL/GenBank/DDBJ databases">
        <authorList>
            <person name="Banno H."/>
            <person name="Chua N.-H."/>
        </authorList>
    </citation>
    <scope>NUCLEOTIDE SEQUENCE [LARGE SCALE GENOMIC DNA]</scope>
    <source>
        <strain evidence="4">Kuenenia_mbr1_ru-nijmegen</strain>
    </source>
</reference>
<dbReference type="Proteomes" id="UP000221734">
    <property type="component" value="Chromosome Kuenenia_stuttgartiensis_MBR1"/>
</dbReference>